<dbReference type="EMBL" id="LHXJ01000094">
    <property type="protein sequence ID" value="KXA89165.1"/>
    <property type="molecule type" value="Genomic_DNA"/>
</dbReference>
<keyword evidence="4" id="KW-0627">Porphyrin biosynthesis</keyword>
<dbReference type="AlphaFoldDB" id="A0A133U4Q4"/>
<dbReference type="Proteomes" id="UP000070163">
    <property type="component" value="Unassembled WGS sequence"/>
</dbReference>
<dbReference type="GO" id="GO:0005737">
    <property type="term" value="C:cytoplasm"/>
    <property type="evidence" value="ECO:0007669"/>
    <property type="project" value="UniProtKB-UniRule"/>
</dbReference>
<dbReference type="GO" id="GO:0004418">
    <property type="term" value="F:hydroxymethylbilane synthase activity"/>
    <property type="evidence" value="ECO:0007669"/>
    <property type="project" value="UniProtKB-UniRule"/>
</dbReference>
<evidence type="ECO:0000256" key="1">
    <source>
        <dbReference type="ARBA" id="ARBA00001916"/>
    </source>
</evidence>
<reference evidence="8 9" key="1">
    <citation type="journal article" date="2016" name="Sci. Rep.">
        <title>Metabolic traits of an uncultured archaeal lineage -MSBL1- from brine pools of the Red Sea.</title>
        <authorList>
            <person name="Mwirichia R."/>
            <person name="Alam I."/>
            <person name="Rashid M."/>
            <person name="Vinu M."/>
            <person name="Ba-Alawi W."/>
            <person name="Anthony Kamau A."/>
            <person name="Kamanda Ngugi D."/>
            <person name="Goker M."/>
            <person name="Klenk H.P."/>
            <person name="Bajic V."/>
            <person name="Stingl U."/>
        </authorList>
    </citation>
    <scope>NUCLEOTIDE SEQUENCE [LARGE SCALE GENOMIC DNA]</scope>
    <source>
        <strain evidence="8">SCGC-AAA259A05</strain>
    </source>
</reference>
<gene>
    <name evidence="8" type="ORF">AKJ57_05765</name>
</gene>
<evidence type="ECO:0000259" key="6">
    <source>
        <dbReference type="Pfam" id="PF01379"/>
    </source>
</evidence>
<dbReference type="GO" id="GO:0006783">
    <property type="term" value="P:heme biosynthetic process"/>
    <property type="evidence" value="ECO:0007669"/>
    <property type="project" value="TreeGrafter"/>
</dbReference>
<dbReference type="PIRSF" id="PIRSF001438">
    <property type="entry name" value="4pyrrol_synth_OHMeBilane_synth"/>
    <property type="match status" value="1"/>
</dbReference>
<dbReference type="InterPro" id="IPR022417">
    <property type="entry name" value="Porphobilin_deaminase_N"/>
</dbReference>
<dbReference type="SUPFAM" id="SSF53850">
    <property type="entry name" value="Periplasmic binding protein-like II"/>
    <property type="match status" value="1"/>
</dbReference>
<evidence type="ECO:0000256" key="4">
    <source>
        <dbReference type="ARBA" id="ARBA00023244"/>
    </source>
</evidence>
<dbReference type="PANTHER" id="PTHR11557">
    <property type="entry name" value="PORPHOBILINOGEN DEAMINASE"/>
    <property type="match status" value="1"/>
</dbReference>
<dbReference type="SUPFAM" id="SSF54782">
    <property type="entry name" value="Porphobilinogen deaminase (hydroxymethylbilane synthase), C-terminal domain"/>
    <property type="match status" value="1"/>
</dbReference>
<dbReference type="PATRIC" id="fig|1698259.3.peg.1681"/>
<dbReference type="Gene3D" id="3.40.190.10">
    <property type="entry name" value="Periplasmic binding protein-like II"/>
    <property type="match status" value="2"/>
</dbReference>
<evidence type="ECO:0000256" key="2">
    <source>
        <dbReference type="ARBA" id="ARBA00005638"/>
    </source>
</evidence>
<comment type="caution">
    <text evidence="8">The sequence shown here is derived from an EMBL/GenBank/DDBJ whole genome shotgun (WGS) entry which is preliminary data.</text>
</comment>
<dbReference type="PANTHER" id="PTHR11557:SF0">
    <property type="entry name" value="PORPHOBILINOGEN DEAMINASE"/>
    <property type="match status" value="1"/>
</dbReference>
<dbReference type="Pfam" id="PF01379">
    <property type="entry name" value="Porphobil_deam"/>
    <property type="match status" value="1"/>
</dbReference>
<feature type="domain" description="Porphobilinogen deaminase N-terminal" evidence="6">
    <location>
        <begin position="3"/>
        <end position="203"/>
    </location>
</feature>
<keyword evidence="9" id="KW-1185">Reference proteome</keyword>
<keyword evidence="3" id="KW-0808">Transferase</keyword>
<dbReference type="InterPro" id="IPR022418">
    <property type="entry name" value="Porphobilinogen_deaminase_C"/>
</dbReference>
<organism evidence="8 9">
    <name type="scientific">candidate division MSBL1 archaeon SCGC-AAA259A05</name>
    <dbReference type="NCBI Taxonomy" id="1698259"/>
    <lineage>
        <taxon>Archaea</taxon>
        <taxon>Methanobacteriati</taxon>
        <taxon>Methanobacteriota</taxon>
        <taxon>candidate division MSBL1</taxon>
    </lineage>
</organism>
<comment type="cofactor">
    <cofactor evidence="1">
        <name>dipyrromethane</name>
        <dbReference type="ChEBI" id="CHEBI:60342"/>
    </cofactor>
</comment>
<accession>A0A133U4Q4</accession>
<evidence type="ECO:0000256" key="3">
    <source>
        <dbReference type="ARBA" id="ARBA00022679"/>
    </source>
</evidence>
<dbReference type="PRINTS" id="PR00151">
    <property type="entry name" value="PORPHBDMNASE"/>
</dbReference>
<sequence>MEIKVGTRGSDLALVQTKSVVSDLKSCHPNAEVEIETIKTSGDLKSKPFGDGVFVKEIDMAVLDGEIDIGVHSLKDEPTDLPEGLNLGCVPERLNQCDVLIAKEGNNLRELKKGSLIGTGSPRRKREIGRLRAGLNFKNIRGNIPTRIEKVENGEYDALVTSYAAVDRMDLKGKISQKFDFKEVVPAAGQGALGVVCRSGEEEKLKLDKLNDEEKYLQTSCERSFLRELGLGCRSGVGAVAEVEDEYLRLFGVLNEEGKERLTVKMEGEDPIELGKRAWEVIKNER</sequence>
<dbReference type="Gene3D" id="3.30.160.40">
    <property type="entry name" value="Porphobilinogen deaminase, C-terminal domain"/>
    <property type="match status" value="1"/>
</dbReference>
<evidence type="ECO:0000259" key="7">
    <source>
        <dbReference type="Pfam" id="PF03900"/>
    </source>
</evidence>
<dbReference type="Pfam" id="PF03900">
    <property type="entry name" value="Porphobil_deamC"/>
    <property type="match status" value="1"/>
</dbReference>
<dbReference type="EC" id="2.5.1.61" evidence="5"/>
<name>A0A133U4Q4_9EURY</name>
<dbReference type="InterPro" id="IPR036803">
    <property type="entry name" value="Porphobilinogen_deaminase_C_sf"/>
</dbReference>
<dbReference type="InterPro" id="IPR000860">
    <property type="entry name" value="HemC"/>
</dbReference>
<dbReference type="NCBIfam" id="TIGR00212">
    <property type="entry name" value="hemC"/>
    <property type="match status" value="1"/>
</dbReference>
<feature type="domain" description="Porphobilinogen deaminase C-terminal" evidence="7">
    <location>
        <begin position="218"/>
        <end position="283"/>
    </location>
</feature>
<comment type="similarity">
    <text evidence="2">Belongs to the HMBS family.</text>
</comment>
<evidence type="ECO:0000256" key="5">
    <source>
        <dbReference type="NCBIfam" id="TIGR00212"/>
    </source>
</evidence>
<dbReference type="FunFam" id="3.40.190.10:FF:000005">
    <property type="entry name" value="Porphobilinogen deaminase"/>
    <property type="match status" value="1"/>
</dbReference>
<protein>
    <recommendedName>
        <fullName evidence="5">Hydroxymethylbilane synthase</fullName>
        <ecNumber evidence="5">2.5.1.61</ecNumber>
    </recommendedName>
</protein>
<evidence type="ECO:0000313" key="9">
    <source>
        <dbReference type="Proteomes" id="UP000070163"/>
    </source>
</evidence>
<proteinExistence type="inferred from homology"/>
<evidence type="ECO:0000313" key="8">
    <source>
        <dbReference type="EMBL" id="KXA89165.1"/>
    </source>
</evidence>